<proteinExistence type="predicted"/>
<dbReference type="RefSeq" id="WP_072426683.1">
    <property type="nucleotide sequence ID" value="NZ_FPKR01000001.1"/>
</dbReference>
<evidence type="ECO:0000313" key="5">
    <source>
        <dbReference type="Proteomes" id="UP000186513"/>
    </source>
</evidence>
<dbReference type="Pfam" id="PF13511">
    <property type="entry name" value="DUF4124"/>
    <property type="match status" value="1"/>
</dbReference>
<gene>
    <name evidence="4" type="ORF">SAMN02745887_00126</name>
</gene>
<accession>A0A1K2H3K0</accession>
<reference evidence="4 5" key="1">
    <citation type="submission" date="2016-11" db="EMBL/GenBank/DDBJ databases">
        <authorList>
            <person name="Jaros S."/>
            <person name="Januszkiewicz K."/>
            <person name="Wedrychowicz H."/>
        </authorList>
    </citation>
    <scope>NUCLEOTIDE SEQUENCE [LARGE SCALE GENOMIC DNA]</scope>
    <source>
        <strain evidence="4 5">DSM 18899</strain>
    </source>
</reference>
<name>A0A1K2H3K0_9NEIS</name>
<keyword evidence="5" id="KW-1185">Reference proteome</keyword>
<sequence>MLLRPLLIACLALPAFAEIYKHVDKDGQVTYSNIPIKGAKRMALDPVPDSIPAPRSHAGGSKPRASQTPTPASFPRVDSGTQKNRDQGRRQILMDEMASEQKLLADSRQRLSSAPQDAKLREKALFHEKNIEILQKEIARIN</sequence>
<evidence type="ECO:0000256" key="2">
    <source>
        <dbReference type="SAM" id="SignalP"/>
    </source>
</evidence>
<evidence type="ECO:0000313" key="4">
    <source>
        <dbReference type="EMBL" id="SFZ70253.1"/>
    </source>
</evidence>
<protein>
    <recommendedName>
        <fullName evidence="3">DUF4124 domain-containing protein</fullName>
    </recommendedName>
</protein>
<dbReference type="STRING" id="1121279.SAMN02745887_00126"/>
<feature type="signal peptide" evidence="2">
    <location>
        <begin position="1"/>
        <end position="17"/>
    </location>
</feature>
<evidence type="ECO:0000259" key="3">
    <source>
        <dbReference type="Pfam" id="PF13511"/>
    </source>
</evidence>
<dbReference type="EMBL" id="FPKR01000001">
    <property type="protein sequence ID" value="SFZ70253.1"/>
    <property type="molecule type" value="Genomic_DNA"/>
</dbReference>
<dbReference type="AlphaFoldDB" id="A0A1K2H3K0"/>
<keyword evidence="2" id="KW-0732">Signal</keyword>
<organism evidence="4 5">
    <name type="scientific">Chitinimonas taiwanensis DSM 18899</name>
    <dbReference type="NCBI Taxonomy" id="1121279"/>
    <lineage>
        <taxon>Bacteria</taxon>
        <taxon>Pseudomonadati</taxon>
        <taxon>Pseudomonadota</taxon>
        <taxon>Betaproteobacteria</taxon>
        <taxon>Neisseriales</taxon>
        <taxon>Chitinibacteraceae</taxon>
        <taxon>Chitinimonas</taxon>
    </lineage>
</organism>
<feature type="chain" id="PRO_5013312623" description="DUF4124 domain-containing protein" evidence="2">
    <location>
        <begin position="18"/>
        <end position="142"/>
    </location>
</feature>
<dbReference type="Proteomes" id="UP000186513">
    <property type="component" value="Unassembled WGS sequence"/>
</dbReference>
<feature type="region of interest" description="Disordered" evidence="1">
    <location>
        <begin position="42"/>
        <end position="91"/>
    </location>
</feature>
<dbReference type="InterPro" id="IPR025392">
    <property type="entry name" value="DUF4124"/>
</dbReference>
<feature type="domain" description="DUF4124" evidence="3">
    <location>
        <begin position="6"/>
        <end position="54"/>
    </location>
</feature>
<evidence type="ECO:0000256" key="1">
    <source>
        <dbReference type="SAM" id="MobiDB-lite"/>
    </source>
</evidence>